<organism evidence="1 2">
    <name type="scientific">Fulvivirga lutea</name>
    <dbReference type="NCBI Taxonomy" id="2810512"/>
    <lineage>
        <taxon>Bacteria</taxon>
        <taxon>Pseudomonadati</taxon>
        <taxon>Bacteroidota</taxon>
        <taxon>Cytophagia</taxon>
        <taxon>Cytophagales</taxon>
        <taxon>Fulvivirgaceae</taxon>
        <taxon>Fulvivirga</taxon>
    </lineage>
</organism>
<dbReference type="Proteomes" id="UP000662783">
    <property type="component" value="Chromosome"/>
</dbReference>
<name>A0A974ZZL6_9BACT</name>
<protein>
    <recommendedName>
        <fullName evidence="3">Co-chaperone DjlA N-terminal domain-containing protein</fullName>
    </recommendedName>
</protein>
<dbReference type="SUPFAM" id="SSF158682">
    <property type="entry name" value="TerB-like"/>
    <property type="match status" value="1"/>
</dbReference>
<gene>
    <name evidence="1" type="ORF">JR347_11715</name>
</gene>
<dbReference type="Gene3D" id="1.10.3680.10">
    <property type="entry name" value="TerB-like"/>
    <property type="match status" value="1"/>
</dbReference>
<accession>A0A974ZZL6</accession>
<evidence type="ECO:0008006" key="3">
    <source>
        <dbReference type="Google" id="ProtNLM"/>
    </source>
</evidence>
<dbReference type="CDD" id="cd07177">
    <property type="entry name" value="terB_like"/>
    <property type="match status" value="1"/>
</dbReference>
<dbReference type="InterPro" id="IPR029024">
    <property type="entry name" value="TerB-like"/>
</dbReference>
<proteinExistence type="predicted"/>
<evidence type="ECO:0000313" key="1">
    <source>
        <dbReference type="EMBL" id="QSE96276.1"/>
    </source>
</evidence>
<evidence type="ECO:0000313" key="2">
    <source>
        <dbReference type="Proteomes" id="UP000662783"/>
    </source>
</evidence>
<reference evidence="1" key="1">
    <citation type="submission" date="2021-02" db="EMBL/GenBank/DDBJ databases">
        <title>Fulvivirga sp. S481 isolated from sea water.</title>
        <authorList>
            <person name="Bae S.S."/>
            <person name="Baek K."/>
        </authorList>
    </citation>
    <scope>NUCLEOTIDE SEQUENCE</scope>
    <source>
        <strain evidence="1">S481</strain>
    </source>
</reference>
<sequence length="121" mass="13666">MLNVNIEHFRNLISLAAADGKIADVEMVALSKIAYENGIPLDRLNVMIDRADEYVYLIPQNQQDRDQQMEDMIKLAMLDGEFANAERELINLVGGRLGFSPKEIRAKIDGYLKDAPSVDRD</sequence>
<keyword evidence="2" id="KW-1185">Reference proteome</keyword>
<dbReference type="KEGG" id="fuv:JR347_11715"/>
<dbReference type="RefSeq" id="WP_205720793.1">
    <property type="nucleotide sequence ID" value="NZ_CP070608.1"/>
</dbReference>
<dbReference type="EMBL" id="CP070608">
    <property type="protein sequence ID" value="QSE96276.1"/>
    <property type="molecule type" value="Genomic_DNA"/>
</dbReference>
<dbReference type="AlphaFoldDB" id="A0A974ZZL6"/>